<dbReference type="Proteomes" id="UP001589810">
    <property type="component" value="Unassembled WGS sequence"/>
</dbReference>
<protein>
    <submittedName>
        <fullName evidence="1">Uncharacterized protein</fullName>
    </submittedName>
</protein>
<reference evidence="1 2" key="1">
    <citation type="submission" date="2024-09" db="EMBL/GenBank/DDBJ databases">
        <authorList>
            <person name="Sun Q."/>
            <person name="Mori K."/>
        </authorList>
    </citation>
    <scope>NUCLEOTIDE SEQUENCE [LARGE SCALE GENOMIC DNA]</scope>
    <source>
        <strain evidence="1 2">TBRC 1432</strain>
    </source>
</reference>
<keyword evidence="2" id="KW-1185">Reference proteome</keyword>
<dbReference type="EMBL" id="JBHLUD010000001">
    <property type="protein sequence ID" value="MFC0540748.1"/>
    <property type="molecule type" value="Genomic_DNA"/>
</dbReference>
<evidence type="ECO:0000313" key="2">
    <source>
        <dbReference type="Proteomes" id="UP001589810"/>
    </source>
</evidence>
<sequence>MDIDALITQIGPLATAAVAKWGESALTKASDTAATESVKLGQRLLARIFSRAKAKEPIKAAVTDLAAAVDDPDFQAALRAQIKKLLREDDALAAELSEMLASSATERGISIGGDNTGIVSSGDGAINIQRNG</sequence>
<comment type="caution">
    <text evidence="1">The sequence shown here is derived from an EMBL/GenBank/DDBJ whole genome shotgun (WGS) entry which is preliminary data.</text>
</comment>
<accession>A0ABV6MKD2</accession>
<dbReference type="RefSeq" id="WP_273939582.1">
    <property type="nucleotide sequence ID" value="NZ_CP097263.1"/>
</dbReference>
<proteinExistence type="predicted"/>
<organism evidence="1 2">
    <name type="scientific">Kutzneria chonburiensis</name>
    <dbReference type="NCBI Taxonomy" id="1483604"/>
    <lineage>
        <taxon>Bacteria</taxon>
        <taxon>Bacillati</taxon>
        <taxon>Actinomycetota</taxon>
        <taxon>Actinomycetes</taxon>
        <taxon>Pseudonocardiales</taxon>
        <taxon>Pseudonocardiaceae</taxon>
        <taxon>Kutzneria</taxon>
    </lineage>
</organism>
<name>A0ABV6MKD2_9PSEU</name>
<evidence type="ECO:0000313" key="1">
    <source>
        <dbReference type="EMBL" id="MFC0540748.1"/>
    </source>
</evidence>
<gene>
    <name evidence="1" type="ORF">ACFFH7_04620</name>
</gene>